<gene>
    <name evidence="2" type="ORF">FRX48_01255</name>
</gene>
<evidence type="ECO:0000313" key="2">
    <source>
        <dbReference type="EMBL" id="KAA6414506.1"/>
    </source>
</evidence>
<dbReference type="OrthoDB" id="539634at2759"/>
<dbReference type="EMBL" id="VXIT01000002">
    <property type="protein sequence ID" value="KAA6414506.1"/>
    <property type="molecule type" value="Genomic_DNA"/>
</dbReference>
<comment type="caution">
    <text evidence="2">The sequence shown here is derived from an EMBL/GenBank/DDBJ whole genome shotgun (WGS) entry which is preliminary data.</text>
</comment>
<dbReference type="InterPro" id="IPR038906">
    <property type="entry name" value="TTC36"/>
</dbReference>
<name>A0A5M8Q0K0_9LECA</name>
<organism evidence="2 3">
    <name type="scientific">Lasallia pustulata</name>
    <dbReference type="NCBI Taxonomy" id="136370"/>
    <lineage>
        <taxon>Eukaryota</taxon>
        <taxon>Fungi</taxon>
        <taxon>Dikarya</taxon>
        <taxon>Ascomycota</taxon>
        <taxon>Pezizomycotina</taxon>
        <taxon>Lecanoromycetes</taxon>
        <taxon>OSLEUM clade</taxon>
        <taxon>Umbilicariomycetidae</taxon>
        <taxon>Umbilicariales</taxon>
        <taxon>Umbilicariaceae</taxon>
        <taxon>Lasallia</taxon>
    </lineage>
</organism>
<dbReference type="Proteomes" id="UP000324767">
    <property type="component" value="Unassembled WGS sequence"/>
</dbReference>
<protein>
    <submittedName>
        <fullName evidence="2">Uncharacterized protein</fullName>
    </submittedName>
</protein>
<proteinExistence type="inferred from homology"/>
<dbReference type="PANTHER" id="PTHR21405:SF0">
    <property type="entry name" value="TETRATRICOPEPTIDE REPEAT PROTEIN 36"/>
    <property type="match status" value="1"/>
</dbReference>
<dbReference type="PANTHER" id="PTHR21405">
    <property type="entry name" value="CDNA SEQUENCE BC021608"/>
    <property type="match status" value="1"/>
</dbReference>
<reference evidence="2 3" key="1">
    <citation type="submission" date="2019-09" db="EMBL/GenBank/DDBJ databases">
        <title>The hologenome of the rock-dwelling lichen Lasallia pustulata.</title>
        <authorList>
            <person name="Greshake Tzovaras B."/>
            <person name="Segers F."/>
            <person name="Bicker A."/>
            <person name="Dal Grande F."/>
            <person name="Otte J."/>
            <person name="Hankeln T."/>
            <person name="Schmitt I."/>
            <person name="Ebersberger I."/>
        </authorList>
    </citation>
    <scope>NUCLEOTIDE SEQUENCE [LARGE SCALE GENOMIC DNA]</scope>
    <source>
        <strain evidence="2">A1-1</strain>
    </source>
</reference>
<comment type="similarity">
    <text evidence="1">Belongs to the TTC36 family.</text>
</comment>
<sequence length="267" mass="29633">MSERSDLSFNDSAVLAQLFDPESSPTCSVVVNESLPSDPVISDADLLSSLRMQEKEIINRIEEACTKSVSCLARTRSLFEAYNSLSSLIDAYPKYASLRNNRAQLLRIQYEDCMLVSSEDVLVLPEASTAGLTALEDLNTAINLLTPANPQSLVSPAQGRTLAQAYMQRAALFHATAKIIAVRKGKSQAQRQQQQQQQRQDCPIKGLQYWDYHDYEEAASRDFMMGGRYGNPIGKALAVHTSPTAKLCGQMVQQARRRELLPRTSTQ</sequence>
<evidence type="ECO:0000313" key="3">
    <source>
        <dbReference type="Proteomes" id="UP000324767"/>
    </source>
</evidence>
<accession>A0A5M8Q0K0</accession>
<dbReference type="AlphaFoldDB" id="A0A5M8Q0K0"/>
<evidence type="ECO:0000256" key="1">
    <source>
        <dbReference type="ARBA" id="ARBA00006995"/>
    </source>
</evidence>
<dbReference type="GO" id="GO:0006570">
    <property type="term" value="P:tyrosine metabolic process"/>
    <property type="evidence" value="ECO:0007669"/>
    <property type="project" value="TreeGrafter"/>
</dbReference>